<reference evidence="1" key="1">
    <citation type="submission" date="2020-08" db="EMBL/GenBank/DDBJ databases">
        <title>Novel species isolated from subtropical streams in China.</title>
        <authorList>
            <person name="Lu H."/>
        </authorList>
    </citation>
    <scope>NUCLEOTIDE SEQUENCE</scope>
    <source>
        <strain evidence="1">CY7W</strain>
    </source>
</reference>
<dbReference type="EMBL" id="JACOGG010000003">
    <property type="protein sequence ID" value="MBC3934393.1"/>
    <property type="molecule type" value="Genomic_DNA"/>
</dbReference>
<keyword evidence="2" id="KW-1185">Reference proteome</keyword>
<dbReference type="AlphaFoldDB" id="A0A923I6D4"/>
<sequence length="357" mass="38898">MSGPITAIFTTSDPFTVLLSAAILRAAISVAGARTAAAELASEHQRQRDAQTLLMDLAGAASQNAVQQQLNEAEQLFTHLLTLADKIGLASQIGASKPKRPQQEDEQTLAAYAFQLQTLNQELQPLIEAEALRRERSLEAQADVDLEQAAAAAIPQSLAARLLRRVAHLPQIPASVTGLAAQLARSLPGAQADLLATELRLQIQAALEADLQRQLQEANALILGQTLQDLGYQVEDIAETLFVDGGTVHFRQSSWGNYMVRMRIDPKTSSANFNVIRAVSEADNERSVLDHLAEDRWCSEFPALLKALEARGLHLQVTRRLEAGELPVQLVAAHKLPVFSDASPVLHHRQLKTRQIP</sequence>
<dbReference type="Proteomes" id="UP000612361">
    <property type="component" value="Unassembled WGS sequence"/>
</dbReference>
<gene>
    <name evidence="1" type="ORF">H8K47_03355</name>
</gene>
<organism evidence="1 2">
    <name type="scientific">Undibacterium rugosum</name>
    <dbReference type="NCBI Taxonomy" id="2762291"/>
    <lineage>
        <taxon>Bacteria</taxon>
        <taxon>Pseudomonadati</taxon>
        <taxon>Pseudomonadota</taxon>
        <taxon>Betaproteobacteria</taxon>
        <taxon>Burkholderiales</taxon>
        <taxon>Oxalobacteraceae</taxon>
        <taxon>Undibacterium</taxon>
    </lineage>
</organism>
<protein>
    <submittedName>
        <fullName evidence="1">Uncharacterized protein</fullName>
    </submittedName>
</protein>
<name>A0A923I6D4_9BURK</name>
<dbReference type="RefSeq" id="WP_186880030.1">
    <property type="nucleotide sequence ID" value="NZ_JACOGG010000003.1"/>
</dbReference>
<proteinExistence type="predicted"/>
<comment type="caution">
    <text evidence="1">The sequence shown here is derived from an EMBL/GenBank/DDBJ whole genome shotgun (WGS) entry which is preliminary data.</text>
</comment>
<evidence type="ECO:0000313" key="2">
    <source>
        <dbReference type="Proteomes" id="UP000612361"/>
    </source>
</evidence>
<evidence type="ECO:0000313" key="1">
    <source>
        <dbReference type="EMBL" id="MBC3934393.1"/>
    </source>
</evidence>
<accession>A0A923I6D4</accession>